<reference evidence="1 2" key="1">
    <citation type="submission" date="2018-10" db="EMBL/GenBank/DDBJ databases">
        <title>Butyricimonas faecalis sp. nov., isolated from human faeces and emended description of the genus Butyricimonas.</title>
        <authorList>
            <person name="Le Roy T."/>
            <person name="Van der Smissen P."/>
            <person name="Paquot A."/>
            <person name="Delzenne N."/>
            <person name="Muccioli G."/>
            <person name="Collet J.-F."/>
            <person name="Cani P.D."/>
        </authorList>
    </citation>
    <scope>NUCLEOTIDE SEQUENCE [LARGE SCALE GENOMIC DNA]</scope>
    <source>
        <strain evidence="1 2">H184</strain>
    </source>
</reference>
<proteinExistence type="predicted"/>
<organism evidence="1 2">
    <name type="scientific">Butyricimonas faecalis</name>
    <dbReference type="NCBI Taxonomy" id="2093856"/>
    <lineage>
        <taxon>Bacteria</taxon>
        <taxon>Pseudomonadati</taxon>
        <taxon>Bacteroidota</taxon>
        <taxon>Bacteroidia</taxon>
        <taxon>Bacteroidales</taxon>
        <taxon>Odoribacteraceae</taxon>
        <taxon>Butyricimonas</taxon>
    </lineage>
</organism>
<name>A0A3Q9IPM9_9BACT</name>
<dbReference type="RefSeq" id="WP_127074661.1">
    <property type="nucleotide sequence ID" value="NZ_CP032819.1"/>
</dbReference>
<dbReference type="InterPro" id="IPR024401">
    <property type="entry name" value="WYL_prot"/>
</dbReference>
<evidence type="ECO:0008006" key="3">
    <source>
        <dbReference type="Google" id="ProtNLM"/>
    </source>
</evidence>
<evidence type="ECO:0000313" key="1">
    <source>
        <dbReference type="EMBL" id="AZS28147.1"/>
    </source>
</evidence>
<accession>A0A3Q9IPM9</accession>
<gene>
    <name evidence="1" type="ORF">D8S85_00345</name>
</gene>
<dbReference type="Proteomes" id="UP000270673">
    <property type="component" value="Chromosome"/>
</dbReference>
<evidence type="ECO:0000313" key="2">
    <source>
        <dbReference type="Proteomes" id="UP000270673"/>
    </source>
</evidence>
<keyword evidence="2" id="KW-1185">Reference proteome</keyword>
<dbReference type="AlphaFoldDB" id="A0A3Q9IPM9"/>
<dbReference type="Pfam" id="PF10902">
    <property type="entry name" value="WYL_2"/>
    <property type="match status" value="1"/>
</dbReference>
<protein>
    <recommendedName>
        <fullName evidence="3">DUF2693 domain-containing protein</fullName>
    </recommendedName>
</protein>
<dbReference type="OrthoDB" id="965285at2"/>
<dbReference type="KEGG" id="buy:D8S85_00345"/>
<sequence>MKALTINTNNIIMNTVKCVHNNMDIATAMRKGLMLEILKKRMMRGEVVRFCYQKLNSSIRFAVGTLQAEAVQSKITGNGLSKRYFNMFVYIDLQKMAWRGFKPEKLIGIID</sequence>
<dbReference type="EMBL" id="CP032819">
    <property type="protein sequence ID" value="AZS28147.1"/>
    <property type="molecule type" value="Genomic_DNA"/>
</dbReference>